<dbReference type="InterPro" id="IPR044952">
    <property type="entry name" value="SUV2"/>
</dbReference>
<name>A0AAP0PK15_9MAGN</name>
<keyword evidence="3" id="KW-1185">Reference proteome</keyword>
<accession>A0AAP0PK15</accession>
<reference evidence="2 3" key="1">
    <citation type="submission" date="2024-01" db="EMBL/GenBank/DDBJ databases">
        <title>Genome assemblies of Stephania.</title>
        <authorList>
            <person name="Yang L."/>
        </authorList>
    </citation>
    <scope>NUCLEOTIDE SEQUENCE [LARGE SCALE GENOMIC DNA]</scope>
    <source>
        <strain evidence="2">QJT</strain>
        <tissue evidence="2">Leaf</tissue>
    </source>
</reference>
<feature type="region of interest" description="Disordered" evidence="1">
    <location>
        <begin position="32"/>
        <end position="51"/>
    </location>
</feature>
<feature type="region of interest" description="Disordered" evidence="1">
    <location>
        <begin position="58"/>
        <end position="98"/>
    </location>
</feature>
<dbReference type="Proteomes" id="UP001417504">
    <property type="component" value="Unassembled WGS sequence"/>
</dbReference>
<comment type="caution">
    <text evidence="2">The sequence shown here is derived from an EMBL/GenBank/DDBJ whole genome shotgun (WGS) entry which is preliminary data.</text>
</comment>
<dbReference type="PANTHER" id="PTHR35761">
    <property type="entry name" value="ATR INTERACTING PROTEIN"/>
    <property type="match status" value="1"/>
</dbReference>
<dbReference type="AlphaFoldDB" id="A0AAP0PK15"/>
<evidence type="ECO:0000313" key="2">
    <source>
        <dbReference type="EMBL" id="KAK9144220.1"/>
    </source>
</evidence>
<dbReference type="PANTHER" id="PTHR35761:SF1">
    <property type="entry name" value="PROTEIN SENSITIVE TO UV 2"/>
    <property type="match status" value="1"/>
</dbReference>
<feature type="compositionally biased region" description="Basic and acidic residues" evidence="1">
    <location>
        <begin position="58"/>
        <end position="89"/>
    </location>
</feature>
<evidence type="ECO:0000313" key="3">
    <source>
        <dbReference type="Proteomes" id="UP001417504"/>
    </source>
</evidence>
<dbReference type="EMBL" id="JBBNAE010000002">
    <property type="protein sequence ID" value="KAK9144220.1"/>
    <property type="molecule type" value="Genomic_DNA"/>
</dbReference>
<sequence length="374" mass="41803">MSLNLEELEEDAAFWNEAVLKAIDDVVVATSSANPTQPHKHQHQHQQSRAELQIDHHHSPPRELSQRVNESDTERLKEKERDRDKKNEQLKSAVSQINAGSVREPFEADFQDLFQPASSSIDQNKKKHRNSKRRGKEMNVIGENSIHESYSPAQRNVQTDSSSVMNDSRRRVLIDGALSTSNEGSMQEAVLPEARRQPGSSSKAIGVQTDVYDELSKFSPNHSLSNKLHAIWGSHSRFSGRDLVSKLFVTCSTDFHFLSRCIGTNMPSQITLNSLTDESLSCISSHGHSVEAAKVSRLFFILTKMSNGMVQLDILFDALLDLCALPNVIVSHTSLRIVHAILLYVLSLNIRPDRSVICSGTMLQLNLCALRGKM</sequence>
<dbReference type="GO" id="GO:0006974">
    <property type="term" value="P:DNA damage response"/>
    <property type="evidence" value="ECO:0007669"/>
    <property type="project" value="InterPro"/>
</dbReference>
<feature type="region of interest" description="Disordered" evidence="1">
    <location>
        <begin position="115"/>
        <end position="135"/>
    </location>
</feature>
<protein>
    <submittedName>
        <fullName evidence="2">Uncharacterized protein</fullName>
    </submittedName>
</protein>
<feature type="region of interest" description="Disordered" evidence="1">
    <location>
        <begin position="183"/>
        <end position="203"/>
    </location>
</feature>
<gene>
    <name evidence="2" type="ORF">Sjap_004123</name>
</gene>
<proteinExistence type="predicted"/>
<evidence type="ECO:0000256" key="1">
    <source>
        <dbReference type="SAM" id="MobiDB-lite"/>
    </source>
</evidence>
<feature type="compositionally biased region" description="Basic residues" evidence="1">
    <location>
        <begin position="125"/>
        <end position="135"/>
    </location>
</feature>
<organism evidence="2 3">
    <name type="scientific">Stephania japonica</name>
    <dbReference type="NCBI Taxonomy" id="461633"/>
    <lineage>
        <taxon>Eukaryota</taxon>
        <taxon>Viridiplantae</taxon>
        <taxon>Streptophyta</taxon>
        <taxon>Embryophyta</taxon>
        <taxon>Tracheophyta</taxon>
        <taxon>Spermatophyta</taxon>
        <taxon>Magnoliopsida</taxon>
        <taxon>Ranunculales</taxon>
        <taxon>Menispermaceae</taxon>
        <taxon>Menispermoideae</taxon>
        <taxon>Cissampelideae</taxon>
        <taxon>Stephania</taxon>
    </lineage>
</organism>